<dbReference type="AlphaFoldDB" id="A0A9P1CAG3"/>
<proteinExistence type="predicted"/>
<dbReference type="EMBL" id="CAMXCT030001108">
    <property type="protein sequence ID" value="CAL4774023.1"/>
    <property type="molecule type" value="Genomic_DNA"/>
</dbReference>
<evidence type="ECO:0000313" key="3">
    <source>
        <dbReference type="EMBL" id="CAL1140086.1"/>
    </source>
</evidence>
<gene>
    <name evidence="2" type="ORF">C1SCF055_LOCUS14044</name>
</gene>
<keyword evidence="4" id="KW-1185">Reference proteome</keyword>
<evidence type="ECO:0000313" key="2">
    <source>
        <dbReference type="EMBL" id="CAI3986711.1"/>
    </source>
</evidence>
<reference evidence="3" key="2">
    <citation type="submission" date="2024-04" db="EMBL/GenBank/DDBJ databases">
        <authorList>
            <person name="Chen Y."/>
            <person name="Shah S."/>
            <person name="Dougan E. K."/>
            <person name="Thang M."/>
            <person name="Chan C."/>
        </authorList>
    </citation>
    <scope>NUCLEOTIDE SEQUENCE [LARGE SCALE GENOMIC DNA]</scope>
</reference>
<name>A0A9P1CAG3_9DINO</name>
<sequence length="176" mass="18653">MDLRHATGSSAENRSLARRCAINAMADAEEKLFDAARRGQAICTPPMPEGAAVAGCANVIAVLLDYRASVDGCSRSGQLAAGERGCAPRQTALHFAAREGREAALASGGCALLIRQEACRRIKVVEDDIECLQDRLTRAVAAKELLELQLSEPVAPSHASAWLGRAVWGAERTWGG</sequence>
<dbReference type="EMBL" id="CAMXCT020001108">
    <property type="protein sequence ID" value="CAL1140086.1"/>
    <property type="molecule type" value="Genomic_DNA"/>
</dbReference>
<keyword evidence="1" id="KW-0175">Coiled coil</keyword>
<dbReference type="EMBL" id="CAMXCT010001108">
    <property type="protein sequence ID" value="CAI3986711.1"/>
    <property type="molecule type" value="Genomic_DNA"/>
</dbReference>
<dbReference type="Proteomes" id="UP001152797">
    <property type="component" value="Unassembled WGS sequence"/>
</dbReference>
<accession>A0A9P1CAG3</accession>
<comment type="caution">
    <text evidence="2">The sequence shown here is derived from an EMBL/GenBank/DDBJ whole genome shotgun (WGS) entry which is preliminary data.</text>
</comment>
<feature type="coiled-coil region" evidence="1">
    <location>
        <begin position="115"/>
        <end position="149"/>
    </location>
</feature>
<evidence type="ECO:0000256" key="1">
    <source>
        <dbReference type="SAM" id="Coils"/>
    </source>
</evidence>
<protein>
    <submittedName>
        <fullName evidence="2">Uncharacterized protein</fullName>
    </submittedName>
</protein>
<reference evidence="2" key="1">
    <citation type="submission" date="2022-10" db="EMBL/GenBank/DDBJ databases">
        <authorList>
            <person name="Chen Y."/>
            <person name="Dougan E. K."/>
            <person name="Chan C."/>
            <person name="Rhodes N."/>
            <person name="Thang M."/>
        </authorList>
    </citation>
    <scope>NUCLEOTIDE SEQUENCE</scope>
</reference>
<organism evidence="2">
    <name type="scientific">Cladocopium goreaui</name>
    <dbReference type="NCBI Taxonomy" id="2562237"/>
    <lineage>
        <taxon>Eukaryota</taxon>
        <taxon>Sar</taxon>
        <taxon>Alveolata</taxon>
        <taxon>Dinophyceae</taxon>
        <taxon>Suessiales</taxon>
        <taxon>Symbiodiniaceae</taxon>
        <taxon>Cladocopium</taxon>
    </lineage>
</organism>
<evidence type="ECO:0000313" key="4">
    <source>
        <dbReference type="Proteomes" id="UP001152797"/>
    </source>
</evidence>